<comment type="caution">
    <text evidence="2">The sequence shown here is derived from an EMBL/GenBank/DDBJ whole genome shotgun (WGS) entry which is preliminary data.</text>
</comment>
<keyword evidence="2" id="KW-0413">Isomerase</keyword>
<dbReference type="InterPro" id="IPR046348">
    <property type="entry name" value="SIS_dom_sf"/>
</dbReference>
<dbReference type="PANTHER" id="PTHR30390:SF7">
    <property type="entry name" value="PHOSPHOHEPTOSE ISOMERASE"/>
    <property type="match status" value="1"/>
</dbReference>
<gene>
    <name evidence="2" type="ORF">SAMN06295970_11254</name>
</gene>
<dbReference type="EMBL" id="FXUL01000012">
    <property type="protein sequence ID" value="SMP66839.1"/>
    <property type="molecule type" value="Genomic_DNA"/>
</dbReference>
<sequence>MASLAEAQAALESLLDSADGLAAIEQAGALLIRIFSQRGRVYACGNGGSMCDAMHFAEELTGRYRLDRGALAATAISDAGHLTCVGNDLGYEQVFSRYLEAHGRAGDCLVALSTSGTSRNILRAAEMAKSLGMHVITLSGRQNASLAPLSDVYICTPGGRYADRVQELHIKVLHILIELIERHFFPENYGGQPAQPGEGRGQQACA</sequence>
<dbReference type="Proteomes" id="UP001158049">
    <property type="component" value="Unassembled WGS sequence"/>
</dbReference>
<protein>
    <submittedName>
        <fullName evidence="2">Phosphoheptose isomerase</fullName>
    </submittedName>
</protein>
<organism evidence="2 3">
    <name type="scientific">Noviherbaspirillum suwonense</name>
    <dbReference type="NCBI Taxonomy" id="1224511"/>
    <lineage>
        <taxon>Bacteria</taxon>
        <taxon>Pseudomonadati</taxon>
        <taxon>Pseudomonadota</taxon>
        <taxon>Betaproteobacteria</taxon>
        <taxon>Burkholderiales</taxon>
        <taxon>Oxalobacteraceae</taxon>
        <taxon>Noviherbaspirillum</taxon>
    </lineage>
</organism>
<dbReference type="GO" id="GO:0016853">
    <property type="term" value="F:isomerase activity"/>
    <property type="evidence" value="ECO:0007669"/>
    <property type="project" value="UniProtKB-KW"/>
</dbReference>
<dbReference type="PANTHER" id="PTHR30390">
    <property type="entry name" value="SEDOHEPTULOSE 7-PHOSPHATE ISOMERASE / DNAA INITIATOR-ASSOCIATING FACTOR FOR REPLICATION INITIATION"/>
    <property type="match status" value="1"/>
</dbReference>
<dbReference type="PROSITE" id="PS51464">
    <property type="entry name" value="SIS"/>
    <property type="match status" value="1"/>
</dbReference>
<dbReference type="SUPFAM" id="SSF53697">
    <property type="entry name" value="SIS domain"/>
    <property type="match status" value="1"/>
</dbReference>
<dbReference type="InterPro" id="IPR035461">
    <property type="entry name" value="GmhA/DiaA"/>
</dbReference>
<dbReference type="InterPro" id="IPR050099">
    <property type="entry name" value="SIS_GmhA/DiaA_subfam"/>
</dbReference>
<feature type="domain" description="SIS" evidence="1">
    <location>
        <begin position="31"/>
        <end position="190"/>
    </location>
</feature>
<evidence type="ECO:0000313" key="2">
    <source>
        <dbReference type="EMBL" id="SMP66839.1"/>
    </source>
</evidence>
<dbReference type="Gene3D" id="3.40.50.10490">
    <property type="entry name" value="Glucose-6-phosphate isomerase like protein, domain 1"/>
    <property type="match status" value="1"/>
</dbReference>
<name>A0ABY1QBQ7_9BURK</name>
<evidence type="ECO:0000313" key="3">
    <source>
        <dbReference type="Proteomes" id="UP001158049"/>
    </source>
</evidence>
<dbReference type="CDD" id="cd05006">
    <property type="entry name" value="SIS_GmhA"/>
    <property type="match status" value="1"/>
</dbReference>
<dbReference type="InterPro" id="IPR001347">
    <property type="entry name" value="SIS_dom"/>
</dbReference>
<dbReference type="Pfam" id="PF13580">
    <property type="entry name" value="SIS_2"/>
    <property type="match status" value="1"/>
</dbReference>
<reference evidence="2 3" key="1">
    <citation type="submission" date="2017-05" db="EMBL/GenBank/DDBJ databases">
        <authorList>
            <person name="Varghese N."/>
            <person name="Submissions S."/>
        </authorList>
    </citation>
    <scope>NUCLEOTIDE SEQUENCE [LARGE SCALE GENOMIC DNA]</scope>
    <source>
        <strain evidence="2 3">DSM 26001</strain>
    </source>
</reference>
<keyword evidence="3" id="KW-1185">Reference proteome</keyword>
<accession>A0ABY1QBQ7</accession>
<proteinExistence type="predicted"/>
<evidence type="ECO:0000259" key="1">
    <source>
        <dbReference type="PROSITE" id="PS51464"/>
    </source>
</evidence>